<reference evidence="1 2" key="1">
    <citation type="journal article" date="2022" name="bioRxiv">
        <title>Genomics of Preaxostyla Flagellates Illuminates Evolutionary Transitions and the Path Towards Mitochondrial Loss.</title>
        <authorList>
            <person name="Novak L.V.F."/>
            <person name="Treitli S.C."/>
            <person name="Pyrih J."/>
            <person name="Halakuc P."/>
            <person name="Pipaliya S.V."/>
            <person name="Vacek V."/>
            <person name="Brzon O."/>
            <person name="Soukal P."/>
            <person name="Eme L."/>
            <person name="Dacks J.B."/>
            <person name="Karnkowska A."/>
            <person name="Elias M."/>
            <person name="Hampl V."/>
        </authorList>
    </citation>
    <scope>NUCLEOTIDE SEQUENCE [LARGE SCALE GENOMIC DNA]</scope>
    <source>
        <strain evidence="1">NAU3</strain>
        <tissue evidence="1">Gut</tissue>
    </source>
</reference>
<keyword evidence="2" id="KW-1185">Reference proteome</keyword>
<evidence type="ECO:0000313" key="1">
    <source>
        <dbReference type="EMBL" id="KAK2942675.1"/>
    </source>
</evidence>
<sequence>MTSEEGKGTLEGWSGSQTILRSSVTLSTNHLYGTTCIDMNLGGRLLCSNTSFSHCHSSLEPSSTSPDFSLQHKTGTGRFQFGGTDTDDITFRRCTFVSTTSFASRINRKSCGDREHTKC</sequence>
<dbReference type="EMBL" id="JARBJD010000390">
    <property type="protein sequence ID" value="KAK2942675.1"/>
    <property type="molecule type" value="Genomic_DNA"/>
</dbReference>
<gene>
    <name evidence="1" type="ORF">BLNAU_22402</name>
</gene>
<accession>A0ABQ9WT53</accession>
<dbReference type="Proteomes" id="UP001281761">
    <property type="component" value="Unassembled WGS sequence"/>
</dbReference>
<name>A0ABQ9WT53_9EUKA</name>
<comment type="caution">
    <text evidence="1">The sequence shown here is derived from an EMBL/GenBank/DDBJ whole genome shotgun (WGS) entry which is preliminary data.</text>
</comment>
<proteinExistence type="predicted"/>
<protein>
    <recommendedName>
        <fullName evidence="3">Right handed beta helix domain-containing protein</fullName>
    </recommendedName>
</protein>
<evidence type="ECO:0008006" key="3">
    <source>
        <dbReference type="Google" id="ProtNLM"/>
    </source>
</evidence>
<organism evidence="1 2">
    <name type="scientific">Blattamonas nauphoetae</name>
    <dbReference type="NCBI Taxonomy" id="2049346"/>
    <lineage>
        <taxon>Eukaryota</taxon>
        <taxon>Metamonada</taxon>
        <taxon>Preaxostyla</taxon>
        <taxon>Oxymonadida</taxon>
        <taxon>Blattamonas</taxon>
    </lineage>
</organism>
<evidence type="ECO:0000313" key="2">
    <source>
        <dbReference type="Proteomes" id="UP001281761"/>
    </source>
</evidence>